<organism evidence="1 2">
    <name type="scientific">Halocynthiibacter styelae</name>
    <dbReference type="NCBI Taxonomy" id="2761955"/>
    <lineage>
        <taxon>Bacteria</taxon>
        <taxon>Pseudomonadati</taxon>
        <taxon>Pseudomonadota</taxon>
        <taxon>Alphaproteobacteria</taxon>
        <taxon>Rhodobacterales</taxon>
        <taxon>Paracoccaceae</taxon>
        <taxon>Halocynthiibacter</taxon>
    </lineage>
</organism>
<dbReference type="EMBL" id="JADCKQ010000005">
    <property type="protein sequence ID" value="MBI1493550.1"/>
    <property type="molecule type" value="Genomic_DNA"/>
</dbReference>
<gene>
    <name evidence="1" type="ORF">H1D41_07900</name>
</gene>
<protein>
    <submittedName>
        <fullName evidence="1">Uncharacterized protein</fullName>
    </submittedName>
</protein>
<name>A0A8J7LKA3_9RHOB</name>
<accession>A0A8J7LKA3</accession>
<comment type="caution">
    <text evidence="1">The sequence shown here is derived from an EMBL/GenBank/DDBJ whole genome shotgun (WGS) entry which is preliminary data.</text>
</comment>
<keyword evidence="2" id="KW-1185">Reference proteome</keyword>
<dbReference type="AlphaFoldDB" id="A0A8J7LKA3"/>
<evidence type="ECO:0000313" key="2">
    <source>
        <dbReference type="Proteomes" id="UP000640583"/>
    </source>
</evidence>
<proteinExistence type="predicted"/>
<sequence>MDQNAKKPDSRLEESREALLRDAETIKVEMPWARGARRQEMIERRAN</sequence>
<dbReference type="Proteomes" id="UP000640583">
    <property type="component" value="Unassembled WGS sequence"/>
</dbReference>
<dbReference type="RefSeq" id="WP_228848390.1">
    <property type="nucleotide sequence ID" value="NZ_JADCKQ010000005.1"/>
</dbReference>
<reference evidence="1" key="1">
    <citation type="submission" date="2020-10" db="EMBL/GenBank/DDBJ databases">
        <title>Paenihalocynthiibacter styelae gen. nov., sp. nov., isolated from stalked sea squirt Styela clava.</title>
        <authorList>
            <person name="Kim Y.-O."/>
            <person name="Yoon J.-H."/>
        </authorList>
    </citation>
    <scope>NUCLEOTIDE SEQUENCE</scope>
    <source>
        <strain evidence="1">MYP1-1</strain>
    </source>
</reference>
<evidence type="ECO:0000313" key="1">
    <source>
        <dbReference type="EMBL" id="MBI1493550.1"/>
    </source>
</evidence>